<proteinExistence type="predicted"/>
<dbReference type="Proteomes" id="UP000618943">
    <property type="component" value="Unassembled WGS sequence"/>
</dbReference>
<evidence type="ECO:0008006" key="4">
    <source>
        <dbReference type="Google" id="ProtNLM"/>
    </source>
</evidence>
<name>A0ABS1HD20_9BACL</name>
<comment type="caution">
    <text evidence="2">The sequence shown here is derived from an EMBL/GenBank/DDBJ whole genome shotgun (WGS) entry which is preliminary data.</text>
</comment>
<evidence type="ECO:0000313" key="2">
    <source>
        <dbReference type="EMBL" id="MBK3497299.1"/>
    </source>
</evidence>
<evidence type="ECO:0000313" key="3">
    <source>
        <dbReference type="Proteomes" id="UP000618943"/>
    </source>
</evidence>
<dbReference type="RefSeq" id="WP_200750590.1">
    <property type="nucleotide sequence ID" value="NZ_JAEOAH010000060.1"/>
</dbReference>
<reference evidence="2 3" key="1">
    <citation type="submission" date="2020-12" db="EMBL/GenBank/DDBJ databases">
        <title>YIM B01967 draft genome.</title>
        <authorList>
            <person name="Yan X."/>
        </authorList>
    </citation>
    <scope>NUCLEOTIDE SEQUENCE [LARGE SCALE GENOMIC DNA]</scope>
    <source>
        <strain evidence="2 3">YIM B01967</strain>
    </source>
</reference>
<dbReference type="EMBL" id="JAEOAH010000060">
    <property type="protein sequence ID" value="MBK3497299.1"/>
    <property type="molecule type" value="Genomic_DNA"/>
</dbReference>
<organism evidence="2 3">
    <name type="scientific">Viridibacillus soli</name>
    <dbReference type="NCBI Taxonomy" id="2798301"/>
    <lineage>
        <taxon>Bacteria</taxon>
        <taxon>Bacillati</taxon>
        <taxon>Bacillota</taxon>
        <taxon>Bacilli</taxon>
        <taxon>Bacillales</taxon>
        <taxon>Caryophanaceae</taxon>
        <taxon>Viridibacillus</taxon>
    </lineage>
</organism>
<sequence length="124" mass="14628">MKFLSKPTLLIFSFIAIFGLLFVFLINIILETSNSKVYFHSETMDISVTDKFKKENENATNYVNAKNLNDPYQEFSIALDDERIWNLINIKKTYFVNINWESARHDENISNQITTLLRIEQLKK</sequence>
<keyword evidence="3" id="KW-1185">Reference proteome</keyword>
<gene>
    <name evidence="2" type="ORF">JFL43_21205</name>
</gene>
<evidence type="ECO:0000256" key="1">
    <source>
        <dbReference type="SAM" id="Phobius"/>
    </source>
</evidence>
<keyword evidence="1" id="KW-0472">Membrane</keyword>
<accession>A0ABS1HD20</accession>
<keyword evidence="1" id="KW-1133">Transmembrane helix</keyword>
<protein>
    <recommendedName>
        <fullName evidence="4">DUF3139 domain-containing protein</fullName>
    </recommendedName>
</protein>
<feature type="transmembrane region" description="Helical" evidence="1">
    <location>
        <begin position="9"/>
        <end position="30"/>
    </location>
</feature>
<keyword evidence="1" id="KW-0812">Transmembrane</keyword>